<dbReference type="GO" id="GO:0006400">
    <property type="term" value="P:tRNA modification"/>
    <property type="evidence" value="ECO:0007669"/>
    <property type="project" value="UniProtKB-UniRule"/>
</dbReference>
<gene>
    <name evidence="2" type="primary">tmcAL</name>
    <name evidence="4" type="ORF">HNQ46_001424</name>
</gene>
<feature type="binding site" evidence="2">
    <location>
        <position position="106"/>
    </location>
    <ligand>
        <name>ATP</name>
        <dbReference type="ChEBI" id="CHEBI:30616"/>
    </ligand>
</feature>
<protein>
    <recommendedName>
        <fullName evidence="2">tRNA(Met) cytidine acetate ligase</fullName>
        <ecNumber evidence="2">6.3.4.-</ecNumber>
    </recommendedName>
</protein>
<dbReference type="RefSeq" id="WP_183684055.1">
    <property type="nucleotide sequence ID" value="NZ_JACHHH010000006.1"/>
</dbReference>
<keyword evidence="4" id="KW-0808">Transferase</keyword>
<comment type="function">
    <text evidence="2">Catalyzes the formation of N(4)-acetylcytidine (ac(4)C) at the wobble position of elongator tRNA(Met), using acetate and ATP as substrates. First activates an acetate ion to form acetyladenylate (Ac-AMP) and then transfers the acetyl group to tRNA to form ac(4)C34.</text>
</comment>
<dbReference type="GO" id="GO:0016740">
    <property type="term" value="F:transferase activity"/>
    <property type="evidence" value="ECO:0007669"/>
    <property type="project" value="UniProtKB-KW"/>
</dbReference>
<evidence type="ECO:0000313" key="4">
    <source>
        <dbReference type="EMBL" id="MBB6041444.1"/>
    </source>
</evidence>
<keyword evidence="2" id="KW-0547">Nucleotide-binding</keyword>
<evidence type="ECO:0000256" key="3">
    <source>
        <dbReference type="SAM" id="Coils"/>
    </source>
</evidence>
<keyword evidence="2" id="KW-0436">Ligase</keyword>
<keyword evidence="2" id="KW-0067">ATP-binding</keyword>
<dbReference type="GO" id="GO:0016879">
    <property type="term" value="F:ligase activity, forming carbon-nitrogen bonds"/>
    <property type="evidence" value="ECO:0007669"/>
    <property type="project" value="UniProtKB-UniRule"/>
</dbReference>
<dbReference type="GO" id="GO:0005524">
    <property type="term" value="F:ATP binding"/>
    <property type="evidence" value="ECO:0007669"/>
    <property type="project" value="UniProtKB-KW"/>
</dbReference>
<evidence type="ECO:0000313" key="5">
    <source>
        <dbReference type="Proteomes" id="UP000522163"/>
    </source>
</evidence>
<evidence type="ECO:0000256" key="2">
    <source>
        <dbReference type="HAMAP-Rule" id="MF_01539"/>
    </source>
</evidence>
<sequence>MINGKKVAGVVSEFNPFHKGHEYLLLGIRQDFQAEYIVTVMSGDFVQRGEPAFFSKFERAEKAVNKGIDLVIQLPVLYSLASSEYFAYGAIKILEELSFVDILVFGSESYDLNRLRSLAKFFLREKEGQEKEYQKQLKEFMAKGNSYPRAREMALEAFFPGKVLANDGLGISYLMALERLHSSMEVGIIRRNLHLASAHSIRKDIRESCGKDCDHPCYTEAEKLYPFLRYRLMELKRDKIALDSFWDVSSDLANRIEASFAKKLPFTQWIQYLKGKNYTYSRVSRSLLHILLDIREEEARKELENSSPYYRILAASSLGRDLLSHLPPNSIFRLGNALKEHPEWENIRLMKWDLFAGQLFQEIYLTGREERREKFIKL</sequence>
<feature type="binding site" evidence="2">
    <location>
        <position position="191"/>
    </location>
    <ligand>
        <name>ATP</name>
        <dbReference type="ChEBI" id="CHEBI:30616"/>
    </ligand>
</feature>
<comment type="similarity">
    <text evidence="2">Belongs to the TmcAL family.</text>
</comment>
<dbReference type="SUPFAM" id="SSF52374">
    <property type="entry name" value="Nucleotidylyl transferase"/>
    <property type="match status" value="1"/>
</dbReference>
<accession>A0A7W9SFX3</accession>
<dbReference type="HAMAP" id="MF_01539">
    <property type="entry name" value="TmcAL"/>
    <property type="match status" value="1"/>
</dbReference>
<dbReference type="EMBL" id="JACHHH010000006">
    <property type="protein sequence ID" value="MBB6041444.1"/>
    <property type="molecule type" value="Genomic_DNA"/>
</dbReference>
<dbReference type="GO" id="GO:0005737">
    <property type="term" value="C:cytoplasm"/>
    <property type="evidence" value="ECO:0007669"/>
    <property type="project" value="UniProtKB-SubCell"/>
</dbReference>
<keyword evidence="3" id="KW-0175">Coiled coil</keyword>
<comment type="subcellular location">
    <subcellularLocation>
        <location evidence="2">Cytoplasm</location>
    </subcellularLocation>
</comment>
<keyword evidence="1 2" id="KW-0819">tRNA processing</keyword>
<name>A0A7W9SFX3_9FIRM</name>
<keyword evidence="2" id="KW-0820">tRNA-binding</keyword>
<dbReference type="Pfam" id="PF05636">
    <property type="entry name" value="HIGH_NTase1"/>
    <property type="match status" value="1"/>
</dbReference>
<reference evidence="4 5" key="1">
    <citation type="submission" date="2020-08" db="EMBL/GenBank/DDBJ databases">
        <title>Genomic Encyclopedia of Type Strains, Phase IV (KMG-IV): sequencing the most valuable type-strain genomes for metagenomic binning, comparative biology and taxonomic classification.</title>
        <authorList>
            <person name="Goeker M."/>
        </authorList>
    </citation>
    <scope>NUCLEOTIDE SEQUENCE [LARGE SCALE GENOMIC DNA]</scope>
    <source>
        <strain evidence="4 5">DSM 17245</strain>
    </source>
</reference>
<evidence type="ECO:0000256" key="1">
    <source>
        <dbReference type="ARBA" id="ARBA00022694"/>
    </source>
</evidence>
<dbReference type="InterPro" id="IPR008513">
    <property type="entry name" value="tRNA(Met)_cyd_acetate_ligase"/>
</dbReference>
<dbReference type="InterPro" id="IPR014729">
    <property type="entry name" value="Rossmann-like_a/b/a_fold"/>
</dbReference>
<dbReference type="Gene3D" id="3.40.50.620">
    <property type="entry name" value="HUPs"/>
    <property type="match status" value="1"/>
</dbReference>
<feature type="binding site" evidence="2">
    <location>
        <position position="166"/>
    </location>
    <ligand>
        <name>ATP</name>
        <dbReference type="ChEBI" id="CHEBI:30616"/>
    </ligand>
</feature>
<dbReference type="GO" id="GO:0000049">
    <property type="term" value="F:tRNA binding"/>
    <property type="evidence" value="ECO:0007669"/>
    <property type="project" value="UniProtKB-KW"/>
</dbReference>
<feature type="coiled-coil region" evidence="3">
    <location>
        <begin position="112"/>
        <end position="143"/>
    </location>
</feature>
<dbReference type="AlphaFoldDB" id="A0A7W9SFX3"/>
<comment type="catalytic activity">
    <reaction evidence="2">
        <text>cytidine(34) in elongator tRNA(Met) + acetate + ATP = N(4)-acetylcytidine(34) in elongator tRNA(Met) + AMP + diphosphate</text>
        <dbReference type="Rhea" id="RHEA:58144"/>
        <dbReference type="Rhea" id="RHEA-COMP:10693"/>
        <dbReference type="Rhea" id="RHEA-COMP:10694"/>
        <dbReference type="ChEBI" id="CHEBI:30089"/>
        <dbReference type="ChEBI" id="CHEBI:30616"/>
        <dbReference type="ChEBI" id="CHEBI:33019"/>
        <dbReference type="ChEBI" id="CHEBI:74900"/>
        <dbReference type="ChEBI" id="CHEBI:82748"/>
        <dbReference type="ChEBI" id="CHEBI:456215"/>
    </reaction>
</comment>
<keyword evidence="2" id="KW-0963">Cytoplasm</keyword>
<proteinExistence type="inferred from homology"/>
<comment type="caution">
    <text evidence="2">Lacks conserved residue(s) required for the propagation of feature annotation.</text>
</comment>
<dbReference type="PANTHER" id="PTHR37825:SF1">
    <property type="entry name" value="TRNA(MET) CYTIDINE ACETATE LIGASE"/>
    <property type="match status" value="1"/>
</dbReference>
<dbReference type="Proteomes" id="UP000522163">
    <property type="component" value="Unassembled WGS sequence"/>
</dbReference>
<dbReference type="EC" id="6.3.4.-" evidence="2"/>
<dbReference type="PANTHER" id="PTHR37825">
    <property type="entry name" value="TRNA(MET) CYTIDINE ACETATE LIGASE"/>
    <property type="match status" value="1"/>
</dbReference>
<comment type="caution">
    <text evidence="4">The sequence shown here is derived from an EMBL/GenBank/DDBJ whole genome shotgun (WGS) entry which is preliminary data.</text>
</comment>
<organism evidence="4 5">
    <name type="scientific">Oribacterium sinus</name>
    <dbReference type="NCBI Taxonomy" id="237576"/>
    <lineage>
        <taxon>Bacteria</taxon>
        <taxon>Bacillati</taxon>
        <taxon>Bacillota</taxon>
        <taxon>Clostridia</taxon>
        <taxon>Lachnospirales</taxon>
        <taxon>Lachnospiraceae</taxon>
        <taxon>Oribacterium</taxon>
    </lineage>
</organism>
<feature type="binding site" evidence="2">
    <location>
        <begin position="11"/>
        <end position="24"/>
    </location>
    <ligand>
        <name>ATP</name>
        <dbReference type="ChEBI" id="CHEBI:30616"/>
    </ligand>
</feature>
<dbReference type="GeneID" id="85014962"/>
<keyword evidence="2" id="KW-0694">RNA-binding</keyword>